<sequence>MSSQGGPSSGQADGAWWDALYQGPDDEVPDTPGADPRQGTVDERFDSASGVVNGSSADAPAAGPSVSTGPGGPPTLVDAPAPGPAPTPAPAAAPVPAQAPPPAPAAGVPAPPPLPPLPFRPPRIPPQAPPKIPAKAPQRAQDPRLADPGPGRPPVDRPPVDRPPAQDPDSYDNDYYNASSLDDEGYAEPRAVSDARTAAPDREVRDLEDVREANEAEAAAAAAADPEPLSEPLPEVVAEPPAAEPPAAEPLPQVGTLPPEYDPEPTALPSADPSLLGGIVPDTALDGARYGTMTLRAASVRGDAARHDGAGRSDRLLTVRFGEGSEALLLVVLATPPSPENPAPADEACRQLAAAVGRSRTELLADLRVGAQERLRYGLQRLTARAAVRLQNVPASGVDAGGGDGGALHALIAPLDPTSRLRAGFGLGPGGLLLLGDDAWYDAYAGRRLVAQQPGGGAAAAPGTSQPLDRFRFRVVVPEPGDVLLLCSDGLAQPLREEPAVSDFLADHWAHPHPPGTVDFLRQVQVRAKGYAADRTAAAIWED</sequence>
<feature type="compositionally biased region" description="Low complexity" evidence="1">
    <location>
        <begin position="216"/>
        <end position="241"/>
    </location>
</feature>
<protein>
    <recommendedName>
        <fullName evidence="4">Protein phosphatase 2C</fullName>
    </recommendedName>
</protein>
<feature type="region of interest" description="Disordered" evidence="1">
    <location>
        <begin position="1"/>
        <end position="275"/>
    </location>
</feature>
<dbReference type="EMBL" id="JBHEZY010000015">
    <property type="protein sequence ID" value="MFC1434907.1"/>
    <property type="molecule type" value="Genomic_DNA"/>
</dbReference>
<dbReference type="RefSeq" id="WP_380557515.1">
    <property type="nucleotide sequence ID" value="NZ_JBHEZY010000015.1"/>
</dbReference>
<reference evidence="2 3" key="1">
    <citation type="submission" date="2024-09" db="EMBL/GenBank/DDBJ databases">
        <authorList>
            <person name="Lee S.D."/>
        </authorList>
    </citation>
    <scope>NUCLEOTIDE SEQUENCE [LARGE SCALE GENOMIC DNA]</scope>
    <source>
        <strain evidence="2 3">N1-3</strain>
    </source>
</reference>
<evidence type="ECO:0000256" key="1">
    <source>
        <dbReference type="SAM" id="MobiDB-lite"/>
    </source>
</evidence>
<evidence type="ECO:0000313" key="2">
    <source>
        <dbReference type="EMBL" id="MFC1434907.1"/>
    </source>
</evidence>
<dbReference type="Proteomes" id="UP001592530">
    <property type="component" value="Unassembled WGS sequence"/>
</dbReference>
<feature type="compositionally biased region" description="Basic and acidic residues" evidence="1">
    <location>
        <begin position="199"/>
        <end position="214"/>
    </location>
</feature>
<name>A0ABV6X9F6_9ACTN</name>
<gene>
    <name evidence="2" type="ORF">ACEZDB_30125</name>
</gene>
<comment type="caution">
    <text evidence="2">The sequence shown here is derived from an EMBL/GenBank/DDBJ whole genome shotgun (WGS) entry which is preliminary data.</text>
</comment>
<proteinExistence type="predicted"/>
<feature type="compositionally biased region" description="Polar residues" evidence="1">
    <location>
        <begin position="1"/>
        <end position="11"/>
    </location>
</feature>
<feature type="compositionally biased region" description="Pro residues" evidence="1">
    <location>
        <begin position="81"/>
        <end position="132"/>
    </location>
</feature>
<evidence type="ECO:0000313" key="3">
    <source>
        <dbReference type="Proteomes" id="UP001592530"/>
    </source>
</evidence>
<accession>A0ABV6X9F6</accession>
<organism evidence="2 3">
    <name type="scientific">Streptacidiphilus alkalitolerans</name>
    <dbReference type="NCBI Taxonomy" id="3342712"/>
    <lineage>
        <taxon>Bacteria</taxon>
        <taxon>Bacillati</taxon>
        <taxon>Actinomycetota</taxon>
        <taxon>Actinomycetes</taxon>
        <taxon>Kitasatosporales</taxon>
        <taxon>Streptomycetaceae</taxon>
        <taxon>Streptacidiphilus</taxon>
    </lineage>
</organism>
<feature type="compositionally biased region" description="Low complexity" evidence="1">
    <location>
        <begin position="54"/>
        <end position="68"/>
    </location>
</feature>
<evidence type="ECO:0008006" key="4">
    <source>
        <dbReference type="Google" id="ProtNLM"/>
    </source>
</evidence>